<feature type="coiled-coil region" evidence="14">
    <location>
        <begin position="165"/>
        <end position="192"/>
    </location>
</feature>
<evidence type="ECO:0000256" key="13">
    <source>
        <dbReference type="PROSITE-ProRule" id="PRU00169"/>
    </source>
</evidence>
<keyword evidence="8" id="KW-0418">Kinase</keyword>
<dbReference type="PROSITE" id="PS50113">
    <property type="entry name" value="PAC"/>
    <property type="match status" value="1"/>
</dbReference>
<evidence type="ECO:0000259" key="17">
    <source>
        <dbReference type="PROSITE" id="PS50112"/>
    </source>
</evidence>
<feature type="domain" description="HAMP" evidence="19">
    <location>
        <begin position="2"/>
        <end position="55"/>
    </location>
</feature>
<feature type="domain" description="PAC" evidence="18">
    <location>
        <begin position="129"/>
        <end position="181"/>
    </location>
</feature>
<dbReference type="PROSITE" id="PS50885">
    <property type="entry name" value="HAMP"/>
    <property type="match status" value="1"/>
</dbReference>
<evidence type="ECO:0000256" key="3">
    <source>
        <dbReference type="ARBA" id="ARBA00012438"/>
    </source>
</evidence>
<comment type="caution">
    <text evidence="20">The sequence shown here is derived from an EMBL/GenBank/DDBJ whole genome shotgun (WGS) entry which is preliminary data.</text>
</comment>
<keyword evidence="10" id="KW-1133">Transmembrane helix</keyword>
<evidence type="ECO:0000256" key="8">
    <source>
        <dbReference type="ARBA" id="ARBA00022777"/>
    </source>
</evidence>
<evidence type="ECO:0000256" key="11">
    <source>
        <dbReference type="ARBA" id="ARBA00023012"/>
    </source>
</evidence>
<evidence type="ECO:0000256" key="5">
    <source>
        <dbReference type="ARBA" id="ARBA00022679"/>
    </source>
</evidence>
<dbReference type="InterPro" id="IPR011006">
    <property type="entry name" value="CheY-like_superfamily"/>
</dbReference>
<evidence type="ECO:0000256" key="14">
    <source>
        <dbReference type="SAM" id="Coils"/>
    </source>
</evidence>
<dbReference type="PRINTS" id="PR00344">
    <property type="entry name" value="BCTRLSENSOR"/>
</dbReference>
<dbReference type="InterPro" id="IPR003594">
    <property type="entry name" value="HATPase_dom"/>
</dbReference>
<dbReference type="NCBIfam" id="TIGR00229">
    <property type="entry name" value="sensory_box"/>
    <property type="match status" value="1"/>
</dbReference>
<dbReference type="FunFam" id="1.10.287.130:FF:000004">
    <property type="entry name" value="Ethylene receptor 1"/>
    <property type="match status" value="1"/>
</dbReference>
<evidence type="ECO:0000313" key="21">
    <source>
        <dbReference type="Proteomes" id="UP000603640"/>
    </source>
</evidence>
<protein>
    <recommendedName>
        <fullName evidence="3">histidine kinase</fullName>
        <ecNumber evidence="3">2.7.13.3</ecNumber>
    </recommendedName>
</protein>
<dbReference type="PROSITE" id="PS50109">
    <property type="entry name" value="HIS_KIN"/>
    <property type="match status" value="1"/>
</dbReference>
<evidence type="ECO:0000259" key="18">
    <source>
        <dbReference type="PROSITE" id="PS50113"/>
    </source>
</evidence>
<dbReference type="Gene3D" id="3.30.450.20">
    <property type="entry name" value="PAS domain"/>
    <property type="match status" value="1"/>
</dbReference>
<comment type="catalytic activity">
    <reaction evidence="1">
        <text>ATP + protein L-histidine = ADP + protein N-phospho-L-histidine.</text>
        <dbReference type="EC" id="2.7.13.3"/>
    </reaction>
</comment>
<evidence type="ECO:0000259" key="16">
    <source>
        <dbReference type="PROSITE" id="PS50110"/>
    </source>
</evidence>
<dbReference type="InterPro" id="IPR036890">
    <property type="entry name" value="HATPase_C_sf"/>
</dbReference>
<dbReference type="InterPro" id="IPR003661">
    <property type="entry name" value="HisK_dim/P_dom"/>
</dbReference>
<dbReference type="SMART" id="SM00388">
    <property type="entry name" value="HisKA"/>
    <property type="match status" value="1"/>
</dbReference>
<dbReference type="SMART" id="SM00448">
    <property type="entry name" value="REC"/>
    <property type="match status" value="1"/>
</dbReference>
<dbReference type="Gene3D" id="3.30.565.10">
    <property type="entry name" value="Histidine kinase-like ATPase, C-terminal domain"/>
    <property type="match status" value="1"/>
</dbReference>
<dbReference type="Pfam" id="PF00072">
    <property type="entry name" value="Response_reg"/>
    <property type="match status" value="1"/>
</dbReference>
<dbReference type="InterPro" id="IPR035965">
    <property type="entry name" value="PAS-like_dom_sf"/>
</dbReference>
<dbReference type="PANTHER" id="PTHR45339:SF1">
    <property type="entry name" value="HYBRID SIGNAL TRANSDUCTION HISTIDINE KINASE J"/>
    <property type="match status" value="1"/>
</dbReference>
<dbReference type="Pfam" id="PF02518">
    <property type="entry name" value="HATPase_c"/>
    <property type="match status" value="1"/>
</dbReference>
<dbReference type="EMBL" id="JACRVF010000001">
    <property type="protein sequence ID" value="MBC5992405.1"/>
    <property type="molecule type" value="Genomic_DNA"/>
</dbReference>
<dbReference type="CDD" id="cd16922">
    <property type="entry name" value="HATPase_EvgS-ArcB-TorS-like"/>
    <property type="match status" value="1"/>
</dbReference>
<dbReference type="SUPFAM" id="SSF52172">
    <property type="entry name" value="CheY-like"/>
    <property type="match status" value="1"/>
</dbReference>
<dbReference type="Gene3D" id="3.40.50.2300">
    <property type="match status" value="1"/>
</dbReference>
<dbReference type="InterPro" id="IPR003660">
    <property type="entry name" value="HAMP_dom"/>
</dbReference>
<dbReference type="SUPFAM" id="SSF55874">
    <property type="entry name" value="ATPase domain of HSP90 chaperone/DNA topoisomerase II/histidine kinase"/>
    <property type="match status" value="1"/>
</dbReference>
<evidence type="ECO:0000259" key="19">
    <source>
        <dbReference type="PROSITE" id="PS50885"/>
    </source>
</evidence>
<keyword evidence="14" id="KW-0175">Coiled coil</keyword>
<dbReference type="RefSeq" id="WP_187066351.1">
    <property type="nucleotide sequence ID" value="NZ_JACRVF010000001.1"/>
</dbReference>
<dbReference type="InterPro" id="IPR005467">
    <property type="entry name" value="His_kinase_dom"/>
</dbReference>
<dbReference type="CDD" id="cd00082">
    <property type="entry name" value="HisKA"/>
    <property type="match status" value="1"/>
</dbReference>
<evidence type="ECO:0000259" key="15">
    <source>
        <dbReference type="PROSITE" id="PS50109"/>
    </source>
</evidence>
<dbReference type="PANTHER" id="PTHR45339">
    <property type="entry name" value="HYBRID SIGNAL TRANSDUCTION HISTIDINE KINASE J"/>
    <property type="match status" value="1"/>
</dbReference>
<dbReference type="SUPFAM" id="SSF47384">
    <property type="entry name" value="Homodimeric domain of signal transducing histidine kinase"/>
    <property type="match status" value="1"/>
</dbReference>
<dbReference type="InterPro" id="IPR000700">
    <property type="entry name" value="PAS-assoc_C"/>
</dbReference>
<keyword evidence="11" id="KW-0902">Two-component regulatory system</keyword>
<dbReference type="FunFam" id="3.30.565.10:FF:000010">
    <property type="entry name" value="Sensor histidine kinase RcsC"/>
    <property type="match status" value="1"/>
</dbReference>
<evidence type="ECO:0000256" key="2">
    <source>
        <dbReference type="ARBA" id="ARBA00004370"/>
    </source>
</evidence>
<evidence type="ECO:0000256" key="4">
    <source>
        <dbReference type="ARBA" id="ARBA00022553"/>
    </source>
</evidence>
<dbReference type="InterPro" id="IPR013656">
    <property type="entry name" value="PAS_4"/>
</dbReference>
<dbReference type="AlphaFoldDB" id="A0A923N8I1"/>
<dbReference type="Proteomes" id="UP000603640">
    <property type="component" value="Unassembled WGS sequence"/>
</dbReference>
<dbReference type="GO" id="GO:0000155">
    <property type="term" value="F:phosphorelay sensor kinase activity"/>
    <property type="evidence" value="ECO:0007669"/>
    <property type="project" value="InterPro"/>
</dbReference>
<dbReference type="GO" id="GO:0005524">
    <property type="term" value="F:ATP binding"/>
    <property type="evidence" value="ECO:0007669"/>
    <property type="project" value="UniProtKB-KW"/>
</dbReference>
<accession>A0A923N8I1</accession>
<dbReference type="Pfam" id="PF00512">
    <property type="entry name" value="HisKA"/>
    <property type="match status" value="1"/>
</dbReference>
<comment type="subcellular location">
    <subcellularLocation>
        <location evidence="2">Membrane</location>
    </subcellularLocation>
</comment>
<evidence type="ECO:0000313" key="20">
    <source>
        <dbReference type="EMBL" id="MBC5992405.1"/>
    </source>
</evidence>
<keyword evidence="4 13" id="KW-0597">Phosphoprotein</keyword>
<feature type="modified residue" description="4-aspartylphosphate" evidence="13">
    <location>
        <position position="499"/>
    </location>
</feature>
<name>A0A923N8I1_9BACT</name>
<dbReference type="SMART" id="SM00091">
    <property type="entry name" value="PAS"/>
    <property type="match status" value="1"/>
</dbReference>
<feature type="domain" description="PAS" evidence="17">
    <location>
        <begin position="56"/>
        <end position="100"/>
    </location>
</feature>
<dbReference type="Pfam" id="PF08448">
    <property type="entry name" value="PAS_4"/>
    <property type="match status" value="1"/>
</dbReference>
<dbReference type="CDD" id="cd17546">
    <property type="entry name" value="REC_hyHK_CKI1_RcsC-like"/>
    <property type="match status" value="1"/>
</dbReference>
<dbReference type="EC" id="2.7.13.3" evidence="3"/>
<dbReference type="InterPro" id="IPR000014">
    <property type="entry name" value="PAS"/>
</dbReference>
<proteinExistence type="predicted"/>
<evidence type="ECO:0000256" key="1">
    <source>
        <dbReference type="ARBA" id="ARBA00000085"/>
    </source>
</evidence>
<dbReference type="SMART" id="SM00387">
    <property type="entry name" value="HATPase_c"/>
    <property type="match status" value="1"/>
</dbReference>
<keyword evidence="9" id="KW-0067">ATP-binding</keyword>
<dbReference type="SUPFAM" id="SSF55785">
    <property type="entry name" value="PYP-like sensor domain (PAS domain)"/>
    <property type="match status" value="1"/>
</dbReference>
<dbReference type="InterPro" id="IPR036097">
    <property type="entry name" value="HisK_dim/P_sf"/>
</dbReference>
<dbReference type="InterPro" id="IPR004358">
    <property type="entry name" value="Sig_transdc_His_kin-like_C"/>
</dbReference>
<evidence type="ECO:0000256" key="10">
    <source>
        <dbReference type="ARBA" id="ARBA00022989"/>
    </source>
</evidence>
<dbReference type="InterPro" id="IPR001789">
    <property type="entry name" value="Sig_transdc_resp-reg_receiver"/>
</dbReference>
<dbReference type="PROSITE" id="PS50112">
    <property type="entry name" value="PAS"/>
    <property type="match status" value="1"/>
</dbReference>
<gene>
    <name evidence="20" type="ORF">H8S84_06095</name>
</gene>
<feature type="domain" description="Histidine kinase" evidence="15">
    <location>
        <begin position="199"/>
        <end position="425"/>
    </location>
</feature>
<dbReference type="CDD" id="cd00130">
    <property type="entry name" value="PAS"/>
    <property type="match status" value="1"/>
</dbReference>
<dbReference type="PROSITE" id="PS50110">
    <property type="entry name" value="RESPONSE_REGULATORY"/>
    <property type="match status" value="1"/>
</dbReference>
<evidence type="ECO:0000256" key="6">
    <source>
        <dbReference type="ARBA" id="ARBA00022692"/>
    </source>
</evidence>
<keyword evidence="7" id="KW-0547">Nucleotide-binding</keyword>
<organism evidence="20 21">
    <name type="scientific">Pontibacter cellulosilyticus</name>
    <dbReference type="NCBI Taxonomy" id="1720253"/>
    <lineage>
        <taxon>Bacteria</taxon>
        <taxon>Pseudomonadati</taxon>
        <taxon>Bacteroidota</taxon>
        <taxon>Cytophagia</taxon>
        <taxon>Cytophagales</taxon>
        <taxon>Hymenobacteraceae</taxon>
        <taxon>Pontibacter</taxon>
    </lineage>
</organism>
<evidence type="ECO:0000256" key="9">
    <source>
        <dbReference type="ARBA" id="ARBA00022840"/>
    </source>
</evidence>
<dbReference type="GO" id="GO:0016020">
    <property type="term" value="C:membrane"/>
    <property type="evidence" value="ECO:0007669"/>
    <property type="project" value="UniProtKB-SubCell"/>
</dbReference>
<sequence>MKVLKERIEEIIALIAEVANGNFDYHLDVSDNGDEMDAVISGISMLGQELKNSTVSRDFMQSIYHGVVDMLLVLNTDLTIRNVNEAFTEATGYKETDLVGIHFTKVFPQSNNTNLSTGLAALAEKGKSLNLELLLSTSKGDQITTSCSLSYLMNSRKEKDGVLIVAKDITELKQKEQELQEAKERAEAANEAKSLFLSSMSHEIRTPLNGIMGFTHLLQDTSLDQTQAQYVSLIKTSGSNLTKLLNDILDLHQIEQDRISIDTIAFNLRETVASYLEPYKYLAEEKGVTFTYTVDAAVPRVMIGDPIRLNQVLVNLVSNAIKFTATGSIAVHGEMQTLDEQEQTATIKFIVTDTGIGIPAEKQEVVFDSFTQSDQTMSRKYGGYGLGLAICKKLVTLMQGEMGIISPPEGQNSGTTFWFTVQLKYEQEKEAILPEEEQAVVNFKVNKPTQILVVDDNPINVLLMQDVLEGYGATVTTAQNGAEAIQFATSNLFDLIFMDIQMPGVDGIEATQRLRKGNVASPIIAFSANAYQEDIVKSLSAGMNDHLCKPFTDKELISVLTKWV</sequence>
<evidence type="ECO:0000256" key="12">
    <source>
        <dbReference type="ARBA" id="ARBA00023136"/>
    </source>
</evidence>
<keyword evidence="5" id="KW-0808">Transferase</keyword>
<feature type="domain" description="Response regulatory" evidence="16">
    <location>
        <begin position="450"/>
        <end position="564"/>
    </location>
</feature>
<keyword evidence="21" id="KW-1185">Reference proteome</keyword>
<keyword evidence="12" id="KW-0472">Membrane</keyword>
<keyword evidence="6" id="KW-0812">Transmembrane</keyword>
<reference evidence="20" key="1">
    <citation type="submission" date="2020-08" db="EMBL/GenBank/DDBJ databases">
        <title>Pontibacter sp. SD6 16S ribosomal RNA gene Genome sequencing and assembly.</title>
        <authorList>
            <person name="Kang M."/>
        </authorList>
    </citation>
    <scope>NUCLEOTIDE SEQUENCE</scope>
    <source>
        <strain evidence="20">SD6</strain>
    </source>
</reference>
<dbReference type="Gene3D" id="1.10.287.130">
    <property type="match status" value="1"/>
</dbReference>
<evidence type="ECO:0000256" key="7">
    <source>
        <dbReference type="ARBA" id="ARBA00022741"/>
    </source>
</evidence>